<comment type="subcellular location">
    <subcellularLocation>
        <location evidence="2">Membrane</location>
    </subcellularLocation>
</comment>
<accession>A0ABT6F571</accession>
<dbReference type="PANTHER" id="PTHR45436:SF5">
    <property type="entry name" value="SENSOR HISTIDINE KINASE TRCS"/>
    <property type="match status" value="1"/>
</dbReference>
<dbReference type="PROSITE" id="PS50885">
    <property type="entry name" value="HAMP"/>
    <property type="match status" value="1"/>
</dbReference>
<dbReference type="SUPFAM" id="SSF55874">
    <property type="entry name" value="ATPase domain of HSP90 chaperone/DNA topoisomerase II/histidine kinase"/>
    <property type="match status" value="1"/>
</dbReference>
<dbReference type="InterPro" id="IPR003661">
    <property type="entry name" value="HisK_dim/P_dom"/>
</dbReference>
<dbReference type="Gene3D" id="1.10.287.130">
    <property type="match status" value="1"/>
</dbReference>
<dbReference type="InterPro" id="IPR050428">
    <property type="entry name" value="TCS_sensor_his_kinase"/>
</dbReference>
<dbReference type="CDD" id="cd00082">
    <property type="entry name" value="HisKA"/>
    <property type="match status" value="1"/>
</dbReference>
<dbReference type="GO" id="GO:0016301">
    <property type="term" value="F:kinase activity"/>
    <property type="evidence" value="ECO:0007669"/>
    <property type="project" value="UniProtKB-KW"/>
</dbReference>
<dbReference type="InterPro" id="IPR004358">
    <property type="entry name" value="Sig_transdc_His_kin-like_C"/>
</dbReference>
<dbReference type="PROSITE" id="PS50109">
    <property type="entry name" value="HIS_KIN"/>
    <property type="match status" value="1"/>
</dbReference>
<evidence type="ECO:0000313" key="13">
    <source>
        <dbReference type="EMBL" id="MDG3002593.1"/>
    </source>
</evidence>
<keyword evidence="8" id="KW-1133">Transmembrane helix</keyword>
<dbReference type="EMBL" id="JARRAG010000001">
    <property type="protein sequence ID" value="MDG3002593.1"/>
    <property type="molecule type" value="Genomic_DNA"/>
</dbReference>
<dbReference type="Pfam" id="PF02518">
    <property type="entry name" value="HATPase_c"/>
    <property type="match status" value="1"/>
</dbReference>
<evidence type="ECO:0000256" key="8">
    <source>
        <dbReference type="ARBA" id="ARBA00022989"/>
    </source>
</evidence>
<feature type="domain" description="HAMP" evidence="12">
    <location>
        <begin position="203"/>
        <end position="256"/>
    </location>
</feature>
<evidence type="ECO:0000256" key="4">
    <source>
        <dbReference type="ARBA" id="ARBA00022553"/>
    </source>
</evidence>
<gene>
    <name evidence="13" type="ORF">PZE19_02230</name>
</gene>
<dbReference type="Gene3D" id="6.10.340.10">
    <property type="match status" value="1"/>
</dbReference>
<dbReference type="InterPro" id="IPR003660">
    <property type="entry name" value="HAMP_dom"/>
</dbReference>
<keyword evidence="14" id="KW-1185">Reference proteome</keyword>
<reference evidence="13 14" key="1">
    <citation type="submission" date="2023-03" db="EMBL/GenBank/DDBJ databases">
        <title>Paludisphaera mucosa sp. nov. a novel planctomycete from northern fen.</title>
        <authorList>
            <person name="Ivanova A."/>
        </authorList>
    </citation>
    <scope>NUCLEOTIDE SEQUENCE [LARGE SCALE GENOMIC DNA]</scope>
    <source>
        <strain evidence="13 14">Pla2</strain>
    </source>
</reference>
<evidence type="ECO:0000256" key="3">
    <source>
        <dbReference type="ARBA" id="ARBA00012438"/>
    </source>
</evidence>
<keyword evidence="4" id="KW-0597">Phosphoprotein</keyword>
<dbReference type="InterPro" id="IPR036890">
    <property type="entry name" value="HATPase_C_sf"/>
</dbReference>
<dbReference type="RefSeq" id="WP_277858957.1">
    <property type="nucleotide sequence ID" value="NZ_JARRAG010000001.1"/>
</dbReference>
<evidence type="ECO:0000313" key="14">
    <source>
        <dbReference type="Proteomes" id="UP001216907"/>
    </source>
</evidence>
<dbReference type="Gene3D" id="3.30.565.10">
    <property type="entry name" value="Histidine kinase-like ATPase, C-terminal domain"/>
    <property type="match status" value="1"/>
</dbReference>
<dbReference type="Proteomes" id="UP001216907">
    <property type="component" value="Unassembled WGS sequence"/>
</dbReference>
<dbReference type="SMART" id="SM00304">
    <property type="entry name" value="HAMP"/>
    <property type="match status" value="1"/>
</dbReference>
<dbReference type="CDD" id="cd00075">
    <property type="entry name" value="HATPase"/>
    <property type="match status" value="1"/>
</dbReference>
<dbReference type="SUPFAM" id="SSF47384">
    <property type="entry name" value="Homodimeric domain of signal transducing histidine kinase"/>
    <property type="match status" value="1"/>
</dbReference>
<keyword evidence="5" id="KW-0808">Transferase</keyword>
<evidence type="ECO:0000259" key="12">
    <source>
        <dbReference type="PROSITE" id="PS50885"/>
    </source>
</evidence>
<protein>
    <recommendedName>
        <fullName evidence="3">histidine kinase</fullName>
        <ecNumber evidence="3">2.7.13.3</ecNumber>
    </recommendedName>
</protein>
<keyword evidence="10" id="KW-0472">Membrane</keyword>
<proteinExistence type="predicted"/>
<evidence type="ECO:0000256" key="2">
    <source>
        <dbReference type="ARBA" id="ARBA00004370"/>
    </source>
</evidence>
<comment type="caution">
    <text evidence="13">The sequence shown here is derived from an EMBL/GenBank/DDBJ whole genome shotgun (WGS) entry which is preliminary data.</text>
</comment>
<keyword evidence="7 13" id="KW-0418">Kinase</keyword>
<keyword evidence="9" id="KW-0902">Two-component regulatory system</keyword>
<dbReference type="InterPro" id="IPR003594">
    <property type="entry name" value="HATPase_dom"/>
</dbReference>
<sequence>MRLAARLLLYFLGTLAVVLLGFSATMYALGWSYLHRRLDERLEKTLAALEAAVHVEPDGLEWKPQERRITIGLDPGVDQIRWSIEDEDGQAVDRSANWGAGPTPPAVAPEPAAVARGDATVLSDVPGWRVGRRRLLLADMLRLGKHGPEPGERDADEYGELNLMAAVSPEPVDANLARLGMTLAAASATTWLLCAALGGWLCRRALAPIASLAAAARAKAAADDENGLPTPETGDELEDLGRAFNALLDRRREALERQRRFTGDASHQLRTPIAGVLSLIDVVRRRPRPAEDYEQALDQIRGEAVRLHRIVESLLFLARAESESEPLRQEPVDLAAWVPELLKRWEGRPRAADLHFVGDPPSAWVRAHPPLLAQAVENLVDNALKYSEAGSPVTVRLRREPGTAALSVEDRGCGLTEAERAAVFEPFYRAPRARLLGRGGVGLGLSVVQRIVRASRGSIGVESVPGAGSCFTIRLPEAAATG</sequence>
<dbReference type="SMART" id="SM00387">
    <property type="entry name" value="HATPase_c"/>
    <property type="match status" value="1"/>
</dbReference>
<dbReference type="InterPro" id="IPR036097">
    <property type="entry name" value="HisK_dim/P_sf"/>
</dbReference>
<organism evidence="13 14">
    <name type="scientific">Paludisphaera mucosa</name>
    <dbReference type="NCBI Taxonomy" id="3030827"/>
    <lineage>
        <taxon>Bacteria</taxon>
        <taxon>Pseudomonadati</taxon>
        <taxon>Planctomycetota</taxon>
        <taxon>Planctomycetia</taxon>
        <taxon>Isosphaerales</taxon>
        <taxon>Isosphaeraceae</taxon>
        <taxon>Paludisphaera</taxon>
    </lineage>
</organism>
<evidence type="ECO:0000256" key="7">
    <source>
        <dbReference type="ARBA" id="ARBA00022777"/>
    </source>
</evidence>
<name>A0ABT6F571_9BACT</name>
<dbReference type="PRINTS" id="PR00344">
    <property type="entry name" value="BCTRLSENSOR"/>
</dbReference>
<dbReference type="PANTHER" id="PTHR45436">
    <property type="entry name" value="SENSOR HISTIDINE KINASE YKOH"/>
    <property type="match status" value="1"/>
</dbReference>
<comment type="catalytic activity">
    <reaction evidence="1">
        <text>ATP + protein L-histidine = ADP + protein N-phospho-L-histidine.</text>
        <dbReference type="EC" id="2.7.13.3"/>
    </reaction>
</comment>
<evidence type="ECO:0000256" key="1">
    <source>
        <dbReference type="ARBA" id="ARBA00000085"/>
    </source>
</evidence>
<evidence type="ECO:0000259" key="11">
    <source>
        <dbReference type="PROSITE" id="PS50109"/>
    </source>
</evidence>
<keyword evidence="6" id="KW-0812">Transmembrane</keyword>
<dbReference type="Pfam" id="PF00512">
    <property type="entry name" value="HisKA"/>
    <property type="match status" value="1"/>
</dbReference>
<evidence type="ECO:0000256" key="10">
    <source>
        <dbReference type="ARBA" id="ARBA00023136"/>
    </source>
</evidence>
<dbReference type="Pfam" id="PF00672">
    <property type="entry name" value="HAMP"/>
    <property type="match status" value="1"/>
</dbReference>
<evidence type="ECO:0000256" key="6">
    <source>
        <dbReference type="ARBA" id="ARBA00022692"/>
    </source>
</evidence>
<dbReference type="SMART" id="SM00388">
    <property type="entry name" value="HisKA"/>
    <property type="match status" value="1"/>
</dbReference>
<dbReference type="InterPro" id="IPR005467">
    <property type="entry name" value="His_kinase_dom"/>
</dbReference>
<evidence type="ECO:0000256" key="9">
    <source>
        <dbReference type="ARBA" id="ARBA00023012"/>
    </source>
</evidence>
<dbReference type="EC" id="2.7.13.3" evidence="3"/>
<feature type="domain" description="Histidine kinase" evidence="11">
    <location>
        <begin position="264"/>
        <end position="479"/>
    </location>
</feature>
<evidence type="ECO:0000256" key="5">
    <source>
        <dbReference type="ARBA" id="ARBA00022679"/>
    </source>
</evidence>